<reference evidence="8 9" key="1">
    <citation type="submission" date="2018-10" db="EMBL/GenBank/DDBJ databases">
        <title>Fifty Aureobasidium pullulans genomes reveal a recombining polyextremotolerant generalist.</title>
        <authorList>
            <person name="Gostincar C."/>
            <person name="Turk M."/>
            <person name="Zajc J."/>
            <person name="Gunde-Cimerman N."/>
        </authorList>
    </citation>
    <scope>NUCLEOTIDE SEQUENCE [LARGE SCALE GENOMIC DNA]</scope>
    <source>
        <strain evidence="8 9">EXF-11013</strain>
    </source>
</reference>
<dbReference type="GO" id="GO:0006351">
    <property type="term" value="P:DNA-templated transcription"/>
    <property type="evidence" value="ECO:0007669"/>
    <property type="project" value="InterPro"/>
</dbReference>
<keyword evidence="5" id="KW-0539">Nucleus</keyword>
<evidence type="ECO:0000256" key="4">
    <source>
        <dbReference type="ARBA" id="ARBA00023163"/>
    </source>
</evidence>
<dbReference type="SMART" id="SM00906">
    <property type="entry name" value="Fungal_trans"/>
    <property type="match status" value="1"/>
</dbReference>
<dbReference type="InterPro" id="IPR052073">
    <property type="entry name" value="Amide_Lactam_Regulators"/>
</dbReference>
<dbReference type="InterPro" id="IPR007219">
    <property type="entry name" value="XnlR_reg_dom"/>
</dbReference>
<dbReference type="CDD" id="cd12148">
    <property type="entry name" value="fungal_TF_MHR"/>
    <property type="match status" value="1"/>
</dbReference>
<gene>
    <name evidence="8" type="ORF">D6D22_05710</name>
</gene>
<name>A0A4S8XKK3_AURPU</name>
<dbReference type="GO" id="GO:0003677">
    <property type="term" value="F:DNA binding"/>
    <property type="evidence" value="ECO:0007669"/>
    <property type="project" value="UniProtKB-KW"/>
</dbReference>
<evidence type="ECO:0000313" key="8">
    <source>
        <dbReference type="EMBL" id="THW40749.1"/>
    </source>
</evidence>
<accession>A0A4S8XKK3</accession>
<evidence type="ECO:0000259" key="7">
    <source>
        <dbReference type="SMART" id="SM00906"/>
    </source>
</evidence>
<dbReference type="PANTHER" id="PTHR47171">
    <property type="entry name" value="FARA-RELATED"/>
    <property type="match status" value="1"/>
</dbReference>
<evidence type="ECO:0000256" key="1">
    <source>
        <dbReference type="ARBA" id="ARBA00022833"/>
    </source>
</evidence>
<dbReference type="GO" id="GO:0008270">
    <property type="term" value="F:zinc ion binding"/>
    <property type="evidence" value="ECO:0007669"/>
    <property type="project" value="InterPro"/>
</dbReference>
<dbReference type="EMBL" id="QZAL01000077">
    <property type="protein sequence ID" value="THW40749.1"/>
    <property type="molecule type" value="Genomic_DNA"/>
</dbReference>
<keyword evidence="4" id="KW-0804">Transcription</keyword>
<comment type="caution">
    <text evidence="8">The sequence shown here is derived from an EMBL/GenBank/DDBJ whole genome shotgun (WGS) entry which is preliminary data.</text>
</comment>
<proteinExistence type="predicted"/>
<feature type="domain" description="Xylanolytic transcriptional activator regulatory" evidence="7">
    <location>
        <begin position="313"/>
        <end position="385"/>
    </location>
</feature>
<evidence type="ECO:0000256" key="3">
    <source>
        <dbReference type="ARBA" id="ARBA00023125"/>
    </source>
</evidence>
<dbReference type="PANTHER" id="PTHR47171:SF1">
    <property type="entry name" value="ZN(II)2CYS6 TRANSCRIPTION FACTOR (EUROFUNG)"/>
    <property type="match status" value="1"/>
</dbReference>
<dbReference type="AlphaFoldDB" id="A0A4S8XKK3"/>
<keyword evidence="3" id="KW-0238">DNA-binding</keyword>
<evidence type="ECO:0000313" key="9">
    <source>
        <dbReference type="Proteomes" id="UP000310687"/>
    </source>
</evidence>
<organism evidence="8 9">
    <name type="scientific">Aureobasidium pullulans</name>
    <name type="common">Black yeast</name>
    <name type="synonym">Pullularia pullulans</name>
    <dbReference type="NCBI Taxonomy" id="5580"/>
    <lineage>
        <taxon>Eukaryota</taxon>
        <taxon>Fungi</taxon>
        <taxon>Dikarya</taxon>
        <taxon>Ascomycota</taxon>
        <taxon>Pezizomycotina</taxon>
        <taxon>Dothideomycetes</taxon>
        <taxon>Dothideomycetidae</taxon>
        <taxon>Dothideales</taxon>
        <taxon>Saccotheciaceae</taxon>
        <taxon>Aureobasidium</taxon>
    </lineage>
</organism>
<evidence type="ECO:0000256" key="5">
    <source>
        <dbReference type="ARBA" id="ARBA00023242"/>
    </source>
</evidence>
<evidence type="ECO:0000256" key="6">
    <source>
        <dbReference type="SAM" id="MobiDB-lite"/>
    </source>
</evidence>
<keyword evidence="2" id="KW-0805">Transcription regulation</keyword>
<feature type="compositionally biased region" description="Polar residues" evidence="6">
    <location>
        <begin position="24"/>
        <end position="40"/>
    </location>
</feature>
<sequence>MGIVRIGSETERNVTAQCLSQAETGALSQQNDDTNTSEVRQSLASEPPALAPAATTFAQSTVEDTHGQILSHAEMDWYSQQAPALVADAQPDDISPSTRTDTSTSSYREITWATMFDHLLESHLRGEDVVEKGSITYLGESFPLAIVLEELNGRKGRPRLHHPGPPCPVSEELTLPRDTHPGHMLPEEIIFLEAKKAFESPVTKTLDALVDTFLTRVFCLYPIVNRDEFIKDYKAKRIPWILLHALCFISATFCPLKILHQAGYENRRQARWIFYTKAKALFDVGYESNKIVILQVSILMSFWGGGPNNYWNFYSWIGTGVTIAEALGCHRSLASTNMEPRDRSLLKRLWWILVLRDANCSALVGRPFRVNLDHSDADPLSLEDFGHDSVADHREPNAKFGSYQIEAMKLTLILRQIIIARFSPSRPQSQVTSSLTRLLMDWRAQVPGFFSWKDTAPVDSNILAGSLRVLYNHHMILANLNAPPEGNVRPGFAVVYPNQSLAEETCIIAAQQIASTACAVVVKSDILSAPHELLHGIFIAAVTFYMQTKSTNTMNSQSGRSGLSNCQMVLHESRGAWDPSPWILQLLDKMLGAPQTSQVRTDDALVMENAAGLINGSSSIGMDALDSNDMFPTDLDIWQSHPVLGDLFDNMPNMLPLTPNFGIRSGNTPGPNSWTRLSSN</sequence>
<dbReference type="Proteomes" id="UP000310687">
    <property type="component" value="Unassembled WGS sequence"/>
</dbReference>
<evidence type="ECO:0000256" key="2">
    <source>
        <dbReference type="ARBA" id="ARBA00023015"/>
    </source>
</evidence>
<feature type="region of interest" description="Disordered" evidence="6">
    <location>
        <begin position="24"/>
        <end position="44"/>
    </location>
</feature>
<keyword evidence="1" id="KW-0862">Zinc</keyword>
<dbReference type="Pfam" id="PF04082">
    <property type="entry name" value="Fungal_trans"/>
    <property type="match status" value="1"/>
</dbReference>
<protein>
    <recommendedName>
        <fullName evidence="7">Xylanolytic transcriptional activator regulatory domain-containing protein</fullName>
    </recommendedName>
</protein>